<feature type="transmembrane region" description="Helical" evidence="12">
    <location>
        <begin position="103"/>
        <end position="124"/>
    </location>
</feature>
<dbReference type="PROSITE" id="PS00211">
    <property type="entry name" value="ABC_TRANSPORTER_1"/>
    <property type="match status" value="1"/>
</dbReference>
<keyword evidence="3" id="KW-0813">Transport</keyword>
<dbReference type="PANTHER" id="PTHR24223:SF456">
    <property type="entry name" value="MULTIDRUG RESISTANCE-ASSOCIATED PROTEIN LETHAL(2)03659"/>
    <property type="match status" value="1"/>
</dbReference>
<dbReference type="InterPro" id="IPR003593">
    <property type="entry name" value="AAA+_ATPase"/>
</dbReference>
<feature type="transmembrane region" description="Helical" evidence="12">
    <location>
        <begin position="311"/>
        <end position="330"/>
    </location>
</feature>
<gene>
    <name evidence="16" type="ORF">PENSTE_c010G09584</name>
</gene>
<keyword evidence="9 12" id="KW-0472">Membrane</keyword>
<feature type="transmembrane region" description="Helical" evidence="12">
    <location>
        <begin position="1122"/>
        <end position="1142"/>
    </location>
</feature>
<feature type="compositionally biased region" description="Polar residues" evidence="11">
    <location>
        <begin position="905"/>
        <end position="921"/>
    </location>
</feature>
<dbReference type="InterPro" id="IPR017871">
    <property type="entry name" value="ABC_transporter-like_CS"/>
</dbReference>
<feature type="domain" description="ABC transporter" evidence="14">
    <location>
        <begin position="1295"/>
        <end position="1564"/>
    </location>
</feature>
<dbReference type="FunFam" id="3.40.50.300:FF:000825">
    <property type="entry name" value="ABC bile acid transporter"/>
    <property type="match status" value="1"/>
</dbReference>
<feature type="region of interest" description="Disordered" evidence="11">
    <location>
        <begin position="1419"/>
        <end position="1442"/>
    </location>
</feature>
<dbReference type="InterPro" id="IPR027417">
    <property type="entry name" value="P-loop_NTPase"/>
</dbReference>
<dbReference type="Gene3D" id="3.40.50.300">
    <property type="entry name" value="P-loop containing nucleotide triphosphate hydrolases"/>
    <property type="match status" value="2"/>
</dbReference>
<dbReference type="CDD" id="cd03244">
    <property type="entry name" value="ABCC_MRP_domain2"/>
    <property type="match status" value="1"/>
</dbReference>
<feature type="transmembrane region" description="Helical" evidence="12">
    <location>
        <begin position="427"/>
        <end position="446"/>
    </location>
</feature>
<evidence type="ECO:0000256" key="1">
    <source>
        <dbReference type="ARBA" id="ARBA00004141"/>
    </source>
</evidence>
<dbReference type="GO" id="GO:0016020">
    <property type="term" value="C:membrane"/>
    <property type="evidence" value="ECO:0007669"/>
    <property type="project" value="UniProtKB-SubCell"/>
</dbReference>
<comment type="subcellular location">
    <subcellularLocation>
        <location evidence="1">Membrane</location>
        <topology evidence="1">Multi-pass membrane protein</topology>
    </subcellularLocation>
</comment>
<feature type="transmembrane region" description="Helical" evidence="12">
    <location>
        <begin position="136"/>
        <end position="156"/>
    </location>
</feature>
<dbReference type="PROSITE" id="PS50893">
    <property type="entry name" value="ABC_TRANSPORTER_2"/>
    <property type="match status" value="2"/>
</dbReference>
<feature type="transmembrane region" description="Helical" evidence="12">
    <location>
        <begin position="168"/>
        <end position="190"/>
    </location>
</feature>
<accession>A0A1V6T986</accession>
<evidence type="ECO:0000256" key="9">
    <source>
        <dbReference type="ARBA" id="ARBA00023136"/>
    </source>
</evidence>
<dbReference type="SMART" id="SM00382">
    <property type="entry name" value="AAA"/>
    <property type="match status" value="2"/>
</dbReference>
<dbReference type="Pfam" id="PF00005">
    <property type="entry name" value="ABC_tran"/>
    <property type="match status" value="2"/>
</dbReference>
<evidence type="ECO:0000256" key="4">
    <source>
        <dbReference type="ARBA" id="ARBA00022692"/>
    </source>
</evidence>
<feature type="domain" description="ABC transporter" evidence="14">
    <location>
        <begin position="619"/>
        <end position="874"/>
    </location>
</feature>
<name>A0A1V6T986_9EURO</name>
<evidence type="ECO:0000256" key="3">
    <source>
        <dbReference type="ARBA" id="ARBA00022448"/>
    </source>
</evidence>
<evidence type="ECO:0000313" key="16">
    <source>
        <dbReference type="EMBL" id="OQE22470.1"/>
    </source>
</evidence>
<evidence type="ECO:0000313" key="17">
    <source>
        <dbReference type="Proteomes" id="UP000191285"/>
    </source>
</evidence>
<feature type="chain" id="PRO_5013139341" evidence="13">
    <location>
        <begin position="31"/>
        <end position="1578"/>
    </location>
</feature>
<feature type="transmembrane region" description="Helical" evidence="12">
    <location>
        <begin position="522"/>
        <end position="541"/>
    </location>
</feature>
<feature type="region of interest" description="Disordered" evidence="11">
    <location>
        <begin position="905"/>
        <end position="929"/>
    </location>
</feature>
<feature type="transmembrane region" description="Helical" evidence="12">
    <location>
        <begin position="275"/>
        <end position="299"/>
    </location>
</feature>
<dbReference type="STRING" id="303698.A0A1V6T986"/>
<dbReference type="GO" id="GO:0140359">
    <property type="term" value="F:ABC-type transporter activity"/>
    <property type="evidence" value="ECO:0007669"/>
    <property type="project" value="InterPro"/>
</dbReference>
<dbReference type="InterPro" id="IPR050173">
    <property type="entry name" value="ABC_transporter_C-like"/>
</dbReference>
<sequence>MSRNPQLIPLLSGSVALFLTGLNTIPAVQSITDRICRNLPPADEHTLAKSRYRDEDGEASEESLRVFSDKWQRVGIVIFSIIGFLSTLALAVFTTFEVTDFTLLNWLQLGIWILLSIQAVSFFTEPRPVERFNLGRFAFGGSLIALIITAIEVHLVSSSHSALFRQKIWIGLTIVQVISTSLRGLFSILLPRKPDLFLNGRIVDRELSVSALGRFTFSWANGILNYAVKNKSLDLADLPRLRAEKRTDRLRDHFEKSRGNRKIWKALVVAHWRSLLLQLVLTLILCVLSFGPQTALFNILKSLETRGHDSWHPIQALVWVLALGGLMLLQSSIEAWVFWAVCSRLFVPIYAELSATVFAKSMRRKDSKHAKISKKGNDPHESAKVLLAGQEEEDEDDEAALKKSRQSIINLAAVDARRISDFTSFSYLIPLSIFKVMIGCTFLVQILGWKPAFAGMAVSVLITPLNVYAAKKYTGAQDKLMKLRDSKMAIITEVLQGIRQIKFSALEEQWQNKIGQARNSELSALWTAFLFDVVLMAIWIIGPLGLSAVSLSIYALMNGGLSASVAFTAMSVFGSLELSLAILPELISDGLEAKISADRIGVYMALEEKTVNTVPADVISFENASVAWPADQTQPDEEEEEDRFTLQDLQLSFPSKGLSVISGRTGSGKSLLLSSILGECDVLQGTIKVPVPPPIKSRFDQNANTENWIIDSAIAYVAQIPWIENATIKSNILFGLPYNEARYRETLTACALAKDLEMLPDGDLTDVGANGVNLSGGQRWRVSFARALYSRAGLLVMDDIFSALDAHTGRYVFQNALTGPLGEGRTRVLVTHHVALCLPRTDYSVLLENGCVKYAGTIEELRKSNHLEDILREEQAAAKQDHDAGTEETDDLLDPEETVLQKVISNTSRQPQPDQSLNSNGAVKKADPKKFVEDEKREVGSINISVYRKYIALAFNPFTFIITISVFLGYASLMIGRGWWINVWAGDSSRTQAHPEQIHTLLQQSFTQSAPERDENNLMLYLGVYIAISLAATTLGTLRYLFIFRASIRASRNFFNGLTFAVLRAPLRWLDTVPLGRILNRFTSDFHLIDSRIGYDVAFFIGSMLEVGGVMVAGILVSPFVIVLAAILLIFCLKLAFTYLAGAREIKRLESLAKSPVFEQFGSSLSGLITIRAFSKTDTFIDVIYDKINDHAQAWWVMWLFNRWLGIRMNLIAAVFSTLTAALVVFLPGISAPLAGFALSFALQCNSAIAFALRHYANIELNMNAAERVIEYSNIELESQGGADAPAAWPTEGRLEVNDLVVGYAPDLPPILKGLSFTVEKNQRVGVVGRTGAGKSSLTLALFRFLEARKGQILIDGLDVSKIKLHDLRSRLAIIPQDPVLFSGTVRSNLDPFNEYGDSELYDALARVHLIASSDDDATLTSQVASPRQSDGTGSTTPDTATVQQANTNVFTSLSAPISEGGLNLSQGQRQLLCLARAIVARPKLMVLDEATSAVDMETDALIQQSIRAEFGRNATTLLVIAHRLSTIADFDRILVMDAGKAVEFGPPSELMQIENGVFKNLVENSGEKAVLEKMMFE</sequence>
<evidence type="ECO:0000259" key="15">
    <source>
        <dbReference type="PROSITE" id="PS50929"/>
    </source>
</evidence>
<feature type="transmembrane region" description="Helical" evidence="12">
    <location>
        <begin position="74"/>
        <end position="96"/>
    </location>
</feature>
<evidence type="ECO:0000256" key="10">
    <source>
        <dbReference type="ARBA" id="ARBA00023180"/>
    </source>
</evidence>
<feature type="domain" description="ABC transmembrane type-1" evidence="15">
    <location>
        <begin position="1001"/>
        <end position="1261"/>
    </location>
</feature>
<keyword evidence="4 12" id="KW-0812">Transmembrane</keyword>
<keyword evidence="6" id="KW-0547">Nucleotide-binding</keyword>
<keyword evidence="10" id="KW-0325">Glycoprotein</keyword>
<dbReference type="PANTHER" id="PTHR24223">
    <property type="entry name" value="ATP-BINDING CASSETTE SUB-FAMILY C"/>
    <property type="match status" value="1"/>
</dbReference>
<dbReference type="GO" id="GO:0016887">
    <property type="term" value="F:ATP hydrolysis activity"/>
    <property type="evidence" value="ECO:0007669"/>
    <property type="project" value="InterPro"/>
</dbReference>
<evidence type="ECO:0000256" key="6">
    <source>
        <dbReference type="ARBA" id="ARBA00022741"/>
    </source>
</evidence>
<evidence type="ECO:0000256" key="8">
    <source>
        <dbReference type="ARBA" id="ARBA00022989"/>
    </source>
</evidence>
<feature type="domain" description="ABC transmembrane type-1" evidence="15">
    <location>
        <begin position="407"/>
        <end position="592"/>
    </location>
</feature>
<dbReference type="GO" id="GO:0005524">
    <property type="term" value="F:ATP binding"/>
    <property type="evidence" value="ECO:0007669"/>
    <property type="project" value="UniProtKB-KW"/>
</dbReference>
<dbReference type="InterPro" id="IPR011527">
    <property type="entry name" value="ABC1_TM_dom"/>
</dbReference>
<dbReference type="CDD" id="cd18596">
    <property type="entry name" value="ABC_6TM_VMR1_D1_like"/>
    <property type="match status" value="1"/>
</dbReference>
<dbReference type="CDD" id="cd03250">
    <property type="entry name" value="ABCC_MRP_domain1"/>
    <property type="match status" value="1"/>
</dbReference>
<keyword evidence="17" id="KW-1185">Reference proteome</keyword>
<feature type="transmembrane region" description="Helical" evidence="12">
    <location>
        <begin position="1209"/>
        <end position="1228"/>
    </location>
</feature>
<dbReference type="EMBL" id="MLKD01000010">
    <property type="protein sequence ID" value="OQE22470.1"/>
    <property type="molecule type" value="Genomic_DNA"/>
</dbReference>
<dbReference type="Pfam" id="PF00664">
    <property type="entry name" value="ABC_membrane"/>
    <property type="match status" value="2"/>
</dbReference>
<keyword evidence="13" id="KW-0732">Signal</keyword>
<feature type="transmembrane region" description="Helical" evidence="12">
    <location>
        <begin position="950"/>
        <end position="973"/>
    </location>
</feature>
<feature type="signal peptide" evidence="13">
    <location>
        <begin position="1"/>
        <end position="30"/>
    </location>
</feature>
<dbReference type="InterPro" id="IPR003439">
    <property type="entry name" value="ABC_transporter-like_ATP-bd"/>
</dbReference>
<dbReference type="PROSITE" id="PS50929">
    <property type="entry name" value="ABC_TM1F"/>
    <property type="match status" value="2"/>
</dbReference>
<dbReference type="Gene3D" id="1.20.1560.10">
    <property type="entry name" value="ABC transporter type 1, transmembrane domain"/>
    <property type="match status" value="2"/>
</dbReference>
<keyword evidence="5" id="KW-0677">Repeat</keyword>
<dbReference type="CDD" id="cd18604">
    <property type="entry name" value="ABC_6TM_VMR1_D2_like"/>
    <property type="match status" value="1"/>
</dbReference>
<keyword evidence="8 12" id="KW-1133">Transmembrane helix</keyword>
<reference evidence="17" key="1">
    <citation type="journal article" date="2017" name="Nat. Microbiol.">
        <title>Global analysis of biosynthetic gene clusters reveals vast potential of secondary metabolite production in Penicillium species.</title>
        <authorList>
            <person name="Nielsen J.C."/>
            <person name="Grijseels S."/>
            <person name="Prigent S."/>
            <person name="Ji B."/>
            <person name="Dainat J."/>
            <person name="Nielsen K.F."/>
            <person name="Frisvad J.C."/>
            <person name="Workman M."/>
            <person name="Nielsen J."/>
        </authorList>
    </citation>
    <scope>NUCLEOTIDE SEQUENCE [LARGE SCALE GENOMIC DNA]</scope>
    <source>
        <strain evidence="17">IBT 24891</strain>
    </source>
</reference>
<dbReference type="InterPro" id="IPR036640">
    <property type="entry name" value="ABC1_TM_sf"/>
</dbReference>
<dbReference type="FunFam" id="1.20.1560.10:FF:000013">
    <property type="entry name" value="ABC transporter C family member 2"/>
    <property type="match status" value="1"/>
</dbReference>
<feature type="transmembrane region" description="Helical" evidence="12">
    <location>
        <begin position="452"/>
        <end position="470"/>
    </location>
</feature>
<dbReference type="GO" id="GO:0005737">
    <property type="term" value="C:cytoplasm"/>
    <property type="evidence" value="ECO:0007669"/>
    <property type="project" value="UniProtKB-ARBA"/>
</dbReference>
<evidence type="ECO:0000259" key="14">
    <source>
        <dbReference type="PROSITE" id="PS50893"/>
    </source>
</evidence>
<evidence type="ECO:0000256" key="11">
    <source>
        <dbReference type="SAM" id="MobiDB-lite"/>
    </source>
</evidence>
<proteinExistence type="inferred from homology"/>
<feature type="transmembrane region" description="Helical" evidence="12">
    <location>
        <begin position="1097"/>
        <end position="1116"/>
    </location>
</feature>
<evidence type="ECO:0000256" key="12">
    <source>
        <dbReference type="SAM" id="Phobius"/>
    </source>
</evidence>
<comment type="similarity">
    <text evidence="2">Belongs to the ABC transporter superfamily. ABCC family. Conjugate transporter (TC 3.A.1.208) subfamily.</text>
</comment>
<feature type="transmembrane region" description="Helical" evidence="12">
    <location>
        <begin position="553"/>
        <end position="573"/>
    </location>
</feature>
<dbReference type="SUPFAM" id="SSF52540">
    <property type="entry name" value="P-loop containing nucleoside triphosphate hydrolases"/>
    <property type="match status" value="2"/>
</dbReference>
<comment type="caution">
    <text evidence="16">The sequence shown here is derived from an EMBL/GenBank/DDBJ whole genome shotgun (WGS) entry which is preliminary data.</text>
</comment>
<evidence type="ECO:0000256" key="2">
    <source>
        <dbReference type="ARBA" id="ARBA00009726"/>
    </source>
</evidence>
<dbReference type="SUPFAM" id="SSF90123">
    <property type="entry name" value="ABC transporter transmembrane region"/>
    <property type="match status" value="2"/>
</dbReference>
<keyword evidence="7" id="KW-0067">ATP-binding</keyword>
<evidence type="ECO:0000256" key="5">
    <source>
        <dbReference type="ARBA" id="ARBA00022737"/>
    </source>
</evidence>
<dbReference type="OrthoDB" id="6500128at2759"/>
<evidence type="ECO:0000256" key="13">
    <source>
        <dbReference type="SAM" id="SignalP"/>
    </source>
</evidence>
<evidence type="ECO:0000256" key="7">
    <source>
        <dbReference type="ARBA" id="ARBA00022840"/>
    </source>
</evidence>
<dbReference type="Proteomes" id="UP000191285">
    <property type="component" value="Unassembled WGS sequence"/>
</dbReference>
<feature type="transmembrane region" description="Helical" evidence="12">
    <location>
        <begin position="1018"/>
        <end position="1042"/>
    </location>
</feature>
<organism evidence="16 17">
    <name type="scientific">Penicillium steckii</name>
    <dbReference type="NCBI Taxonomy" id="303698"/>
    <lineage>
        <taxon>Eukaryota</taxon>
        <taxon>Fungi</taxon>
        <taxon>Dikarya</taxon>
        <taxon>Ascomycota</taxon>
        <taxon>Pezizomycotina</taxon>
        <taxon>Eurotiomycetes</taxon>
        <taxon>Eurotiomycetidae</taxon>
        <taxon>Eurotiales</taxon>
        <taxon>Aspergillaceae</taxon>
        <taxon>Penicillium</taxon>
    </lineage>
</organism>
<protein>
    <submittedName>
        <fullName evidence="16">Uncharacterized protein</fullName>
    </submittedName>
</protein>